<evidence type="ECO:0000313" key="7">
    <source>
        <dbReference type="WBParaSite" id="L893_g1255.t1"/>
    </source>
</evidence>
<keyword evidence="2 3" id="KW-0371">Homeobox</keyword>
<keyword evidence="2 3" id="KW-0238">DNA-binding</keyword>
<dbReference type="GO" id="GO:0003677">
    <property type="term" value="F:DNA binding"/>
    <property type="evidence" value="ECO:0007669"/>
    <property type="project" value="UniProtKB-UniRule"/>
</dbReference>
<dbReference type="Pfam" id="PF00046">
    <property type="entry name" value="Homeodomain"/>
    <property type="match status" value="1"/>
</dbReference>
<evidence type="ECO:0000256" key="3">
    <source>
        <dbReference type="RuleBase" id="RU000682"/>
    </source>
</evidence>
<dbReference type="AlphaFoldDB" id="A0A1I7Y513"/>
<feature type="region of interest" description="Disordered" evidence="4">
    <location>
        <begin position="1"/>
        <end position="21"/>
    </location>
</feature>
<dbReference type="CDD" id="cd00086">
    <property type="entry name" value="homeodomain"/>
    <property type="match status" value="1"/>
</dbReference>
<sequence>MESTTRNGSGLDMASEHDDISIEEPSLLDKLIAQSADTWKPCGKPVVIDLYPIFEERLLKALGLPHTAVPAKRTRKRRRHQETEEPKPENRTGTPDSSSTDEEEKVRRDKRYKYSDEQRSVLEKVFAQAQYPSTQEKIKASSETGIAVKNISSWFKNRRKRQMLRTPVFRNIIEEGPQPEASL</sequence>
<name>A0A1I7Y513_9BILA</name>
<dbReference type="Gene3D" id="1.10.10.60">
    <property type="entry name" value="Homeodomain-like"/>
    <property type="match status" value="1"/>
</dbReference>
<feature type="domain" description="Homeobox" evidence="5">
    <location>
        <begin position="105"/>
        <end position="165"/>
    </location>
</feature>
<dbReference type="Proteomes" id="UP000095287">
    <property type="component" value="Unplaced"/>
</dbReference>
<reference evidence="7" key="1">
    <citation type="submission" date="2016-11" db="UniProtKB">
        <authorList>
            <consortium name="WormBaseParasite"/>
        </authorList>
    </citation>
    <scope>IDENTIFICATION</scope>
</reference>
<feature type="region of interest" description="Disordered" evidence="4">
    <location>
        <begin position="69"/>
        <end position="112"/>
    </location>
</feature>
<comment type="subcellular location">
    <subcellularLocation>
        <location evidence="1 2 3">Nucleus</location>
    </subcellularLocation>
</comment>
<dbReference type="InterPro" id="IPR009057">
    <property type="entry name" value="Homeodomain-like_sf"/>
</dbReference>
<dbReference type="PROSITE" id="PS50071">
    <property type="entry name" value="HOMEOBOX_2"/>
    <property type="match status" value="1"/>
</dbReference>
<dbReference type="WBParaSite" id="L893_g1255.t1">
    <property type="protein sequence ID" value="L893_g1255.t1"/>
    <property type="gene ID" value="L893_g1255"/>
</dbReference>
<proteinExistence type="predicted"/>
<evidence type="ECO:0000313" key="6">
    <source>
        <dbReference type="Proteomes" id="UP000095287"/>
    </source>
</evidence>
<dbReference type="GO" id="GO:0005634">
    <property type="term" value="C:nucleus"/>
    <property type="evidence" value="ECO:0007669"/>
    <property type="project" value="UniProtKB-SubCell"/>
</dbReference>
<accession>A0A1I7Y513</accession>
<evidence type="ECO:0000259" key="5">
    <source>
        <dbReference type="PROSITE" id="PS50071"/>
    </source>
</evidence>
<feature type="DNA-binding region" description="Homeobox" evidence="2">
    <location>
        <begin position="107"/>
        <end position="166"/>
    </location>
</feature>
<protein>
    <submittedName>
        <fullName evidence="7">Homeobox domain-containing protein</fullName>
    </submittedName>
</protein>
<feature type="compositionally biased region" description="Basic and acidic residues" evidence="4">
    <location>
        <begin position="81"/>
        <end position="90"/>
    </location>
</feature>
<keyword evidence="2 3" id="KW-0539">Nucleus</keyword>
<evidence type="ECO:0000256" key="2">
    <source>
        <dbReference type="PROSITE-ProRule" id="PRU00108"/>
    </source>
</evidence>
<organism evidence="6 7">
    <name type="scientific">Steinernema glaseri</name>
    <dbReference type="NCBI Taxonomy" id="37863"/>
    <lineage>
        <taxon>Eukaryota</taxon>
        <taxon>Metazoa</taxon>
        <taxon>Ecdysozoa</taxon>
        <taxon>Nematoda</taxon>
        <taxon>Chromadorea</taxon>
        <taxon>Rhabditida</taxon>
        <taxon>Tylenchina</taxon>
        <taxon>Panagrolaimomorpha</taxon>
        <taxon>Strongyloidoidea</taxon>
        <taxon>Steinernematidae</taxon>
        <taxon>Steinernema</taxon>
    </lineage>
</organism>
<dbReference type="SMART" id="SM00389">
    <property type="entry name" value="HOX"/>
    <property type="match status" value="1"/>
</dbReference>
<keyword evidence="6" id="KW-1185">Reference proteome</keyword>
<dbReference type="InterPro" id="IPR001356">
    <property type="entry name" value="HD"/>
</dbReference>
<dbReference type="SUPFAM" id="SSF46689">
    <property type="entry name" value="Homeodomain-like"/>
    <property type="match status" value="1"/>
</dbReference>
<evidence type="ECO:0000256" key="1">
    <source>
        <dbReference type="ARBA" id="ARBA00004123"/>
    </source>
</evidence>
<evidence type="ECO:0000256" key="4">
    <source>
        <dbReference type="SAM" id="MobiDB-lite"/>
    </source>
</evidence>